<dbReference type="AlphaFoldDB" id="A0A4Y0BQ56"/>
<sequence>MDAASEDDRGHIISAYECGFKPSVISRMLNIKTATIYKIIRRHKTALQTEAKKRSLRESQREPKSVQEMWQICHFCLNQDEEKLNPITDILDSNLTIENLERFTGVTIQTNDHVVYAVCPDCTNILQNSVVFRFSCIRNDAYLREQLLLDETSPASGNVNACEDQDPLETDNDYTVFEIYEPLATTIAPDSDSQTALNTTNTPKLVDIKQEFNTIDCIKTETIQNSDSQPRLNAKNTPELLVVKEADCIEPSTIHNISSQPILSPRNTSQQENVEEEFYSANYIEPCESTCSDSEEYETKHDETNNASCTSSMGIVPDSNKKIHIYKNGVRLFNISVPKPKALCNMCGKFVRKLEKHMVTHTQEARYTCPHCAIKMTHEANLDRHIKAVHLKIAIKSCELCGKGLTSKSSFLSHMRSQHGIGKMYECKICQKQYKYASSVRLHYNTTHSTVYHVCATCGIGFKTRKSLRTHQAVHSSEKPYACSECPKRFKGREARRAHQMTHSGILFKCTICTKSYRYKSLLSMHLRKVHTTNNDSGE</sequence>
<evidence type="ECO:0000259" key="7">
    <source>
        <dbReference type="PROSITE" id="PS50157"/>
    </source>
</evidence>
<dbReference type="InterPro" id="IPR012934">
    <property type="entry name" value="Znf_AD"/>
</dbReference>
<dbReference type="VEuPathDB" id="VectorBase:AFUN2_007321"/>
<dbReference type="EnsemblMetazoa" id="AFUN021523-RA">
    <property type="protein sequence ID" value="AFUN021523-PA"/>
    <property type="gene ID" value="AFUN021523"/>
</dbReference>
<feature type="binding site" evidence="6">
    <location>
        <position position="119"/>
    </location>
    <ligand>
        <name>Zn(2+)</name>
        <dbReference type="ChEBI" id="CHEBI:29105"/>
    </ligand>
</feature>
<organism evidence="9">
    <name type="scientific">Anopheles funestus</name>
    <name type="common">African malaria mosquito</name>
    <dbReference type="NCBI Taxonomy" id="62324"/>
    <lineage>
        <taxon>Eukaryota</taxon>
        <taxon>Metazoa</taxon>
        <taxon>Ecdysozoa</taxon>
        <taxon>Arthropoda</taxon>
        <taxon>Hexapoda</taxon>
        <taxon>Insecta</taxon>
        <taxon>Pterygota</taxon>
        <taxon>Neoptera</taxon>
        <taxon>Endopterygota</taxon>
        <taxon>Diptera</taxon>
        <taxon>Nematocera</taxon>
        <taxon>Culicoidea</taxon>
        <taxon>Culicidae</taxon>
        <taxon>Anophelinae</taxon>
        <taxon>Anopheles</taxon>
    </lineage>
</organism>
<dbReference type="GO" id="GO:0008270">
    <property type="term" value="F:zinc ion binding"/>
    <property type="evidence" value="ECO:0007669"/>
    <property type="project" value="UniProtKB-UniRule"/>
</dbReference>
<evidence type="ECO:0000256" key="5">
    <source>
        <dbReference type="PROSITE-ProRule" id="PRU00042"/>
    </source>
</evidence>
<feature type="domain" description="C2H2-type" evidence="7">
    <location>
        <begin position="367"/>
        <end position="390"/>
    </location>
</feature>
<dbReference type="GO" id="GO:0005634">
    <property type="term" value="C:nucleus"/>
    <property type="evidence" value="ECO:0007669"/>
    <property type="project" value="InterPro"/>
</dbReference>
<evidence type="ECO:0000256" key="4">
    <source>
        <dbReference type="ARBA" id="ARBA00022833"/>
    </source>
</evidence>
<feature type="domain" description="C2H2-type" evidence="7">
    <location>
        <begin position="508"/>
        <end position="536"/>
    </location>
</feature>
<dbReference type="VEuPathDB" id="VectorBase:AFUN021523"/>
<dbReference type="InterPro" id="IPR036388">
    <property type="entry name" value="WH-like_DNA-bd_sf"/>
</dbReference>
<dbReference type="SMART" id="SM00868">
    <property type="entry name" value="zf-AD"/>
    <property type="match status" value="1"/>
</dbReference>
<keyword evidence="4 6" id="KW-0862">Zinc</keyword>
<dbReference type="SMART" id="SM00355">
    <property type="entry name" value="ZnF_C2H2"/>
    <property type="match status" value="7"/>
</dbReference>
<feature type="domain" description="C2H2-type" evidence="7">
    <location>
        <begin position="481"/>
        <end position="505"/>
    </location>
</feature>
<dbReference type="InterPro" id="IPR036236">
    <property type="entry name" value="Znf_C2H2_sf"/>
</dbReference>
<dbReference type="PANTHER" id="PTHR24379:SF121">
    <property type="entry name" value="C2H2-TYPE DOMAIN-CONTAINING PROTEIN"/>
    <property type="match status" value="1"/>
</dbReference>
<feature type="domain" description="C2H2-type" evidence="7">
    <location>
        <begin position="425"/>
        <end position="449"/>
    </location>
</feature>
<dbReference type="PROSITE" id="PS51915">
    <property type="entry name" value="ZAD"/>
    <property type="match status" value="1"/>
</dbReference>
<dbReference type="STRING" id="62324.A0A4Y0BQ56"/>
<keyword evidence="1 6" id="KW-0479">Metal-binding</keyword>
<evidence type="ECO:0000313" key="9">
    <source>
        <dbReference type="EnsemblMetazoa" id="AFUN021523-PA"/>
    </source>
</evidence>
<dbReference type="SUPFAM" id="SSF57667">
    <property type="entry name" value="beta-beta-alpha zinc fingers"/>
    <property type="match status" value="4"/>
</dbReference>
<dbReference type="Pfam" id="PF12874">
    <property type="entry name" value="zf-met"/>
    <property type="match status" value="1"/>
</dbReference>
<dbReference type="PROSITE" id="PS50157">
    <property type="entry name" value="ZINC_FINGER_C2H2_2"/>
    <property type="match status" value="6"/>
</dbReference>
<dbReference type="FunFam" id="3.30.160.60:FF:002753">
    <property type="entry name" value="AGAP011403-PA"/>
    <property type="match status" value="1"/>
</dbReference>
<protein>
    <recommendedName>
        <fullName evidence="10">C2H2-type domain-containing protein</fullName>
    </recommendedName>
</protein>
<accession>A0A4Y0BQ56</accession>
<dbReference type="Pfam" id="PF13384">
    <property type="entry name" value="HTH_23"/>
    <property type="match status" value="1"/>
</dbReference>
<feature type="domain" description="ZAD" evidence="8">
    <location>
        <begin position="71"/>
        <end position="146"/>
    </location>
</feature>
<dbReference type="Pfam" id="PF07776">
    <property type="entry name" value="zf-AD"/>
    <property type="match status" value="1"/>
</dbReference>
<evidence type="ECO:0000256" key="2">
    <source>
        <dbReference type="ARBA" id="ARBA00022737"/>
    </source>
</evidence>
<dbReference type="Pfam" id="PF00096">
    <property type="entry name" value="zf-C2H2"/>
    <property type="match status" value="4"/>
</dbReference>
<feature type="binding site" evidence="6">
    <location>
        <position position="122"/>
    </location>
    <ligand>
        <name>Zn(2+)</name>
        <dbReference type="ChEBI" id="CHEBI:29105"/>
    </ligand>
</feature>
<keyword evidence="2" id="KW-0677">Repeat</keyword>
<dbReference type="InterPro" id="IPR013087">
    <property type="entry name" value="Znf_C2H2_type"/>
</dbReference>
<name>A0A4Y0BQ56_ANOFN</name>
<feature type="binding site" evidence="6">
    <location>
        <position position="73"/>
    </location>
    <ligand>
        <name>Zn(2+)</name>
        <dbReference type="ChEBI" id="CHEBI:29105"/>
    </ligand>
</feature>
<dbReference type="Gene3D" id="3.30.160.60">
    <property type="entry name" value="Classic Zinc Finger"/>
    <property type="match status" value="4"/>
</dbReference>
<feature type="binding site" evidence="6">
    <location>
        <position position="76"/>
    </location>
    <ligand>
        <name>Zn(2+)</name>
        <dbReference type="ChEBI" id="CHEBI:29105"/>
    </ligand>
</feature>
<feature type="domain" description="C2H2-type" evidence="7">
    <location>
        <begin position="396"/>
        <end position="424"/>
    </location>
</feature>
<evidence type="ECO:0000256" key="6">
    <source>
        <dbReference type="PROSITE-ProRule" id="PRU01263"/>
    </source>
</evidence>
<evidence type="ECO:0000256" key="1">
    <source>
        <dbReference type="ARBA" id="ARBA00022723"/>
    </source>
</evidence>
<feature type="domain" description="C2H2-type" evidence="7">
    <location>
        <begin position="453"/>
        <end position="480"/>
    </location>
</feature>
<dbReference type="SUPFAM" id="SSF57716">
    <property type="entry name" value="Glucocorticoid receptor-like (DNA-binding domain)"/>
    <property type="match status" value="1"/>
</dbReference>
<reference evidence="9" key="1">
    <citation type="submission" date="2020-05" db="UniProtKB">
        <authorList>
            <consortium name="EnsemblMetazoa"/>
        </authorList>
    </citation>
    <scope>IDENTIFICATION</scope>
    <source>
        <strain evidence="9">FUMOZ</strain>
    </source>
</reference>
<evidence type="ECO:0008006" key="10">
    <source>
        <dbReference type="Google" id="ProtNLM"/>
    </source>
</evidence>
<evidence type="ECO:0000256" key="3">
    <source>
        <dbReference type="ARBA" id="ARBA00022771"/>
    </source>
</evidence>
<dbReference type="Gene3D" id="1.10.10.10">
    <property type="entry name" value="Winged helix-like DNA-binding domain superfamily/Winged helix DNA-binding domain"/>
    <property type="match status" value="1"/>
</dbReference>
<dbReference type="PANTHER" id="PTHR24379">
    <property type="entry name" value="KRAB AND ZINC FINGER DOMAIN-CONTAINING"/>
    <property type="match status" value="1"/>
</dbReference>
<keyword evidence="3 5" id="KW-0863">Zinc-finger</keyword>
<proteinExistence type="predicted"/>
<evidence type="ECO:0000259" key="8">
    <source>
        <dbReference type="PROSITE" id="PS51915"/>
    </source>
</evidence>
<dbReference type="PROSITE" id="PS00028">
    <property type="entry name" value="ZINC_FINGER_C2H2_1"/>
    <property type="match status" value="4"/>
</dbReference>